<keyword evidence="4" id="KW-1185">Reference proteome</keyword>
<comment type="caution">
    <text evidence="3">The sequence shown here is derived from an EMBL/GenBank/DDBJ whole genome shotgun (WGS) entry which is preliminary data.</text>
</comment>
<feature type="compositionally biased region" description="Basic and acidic residues" evidence="1">
    <location>
        <begin position="12"/>
        <end position="22"/>
    </location>
</feature>
<protein>
    <recommendedName>
        <fullName evidence="2">F-box domain-containing protein</fullName>
    </recommendedName>
</protein>
<dbReference type="InterPro" id="IPR001810">
    <property type="entry name" value="F-box_dom"/>
</dbReference>
<accession>A0A834JB13</accession>
<dbReference type="PANTHER" id="PTHR14939:SF5">
    <property type="entry name" value="F-BOX ONLY PROTEIN 22"/>
    <property type="match status" value="1"/>
</dbReference>
<dbReference type="GO" id="GO:0000209">
    <property type="term" value="P:protein polyubiquitination"/>
    <property type="evidence" value="ECO:0007669"/>
    <property type="project" value="TreeGrafter"/>
</dbReference>
<feature type="compositionally biased region" description="Basic residues" evidence="1">
    <location>
        <begin position="1"/>
        <end position="11"/>
    </location>
</feature>
<proteinExistence type="predicted"/>
<evidence type="ECO:0000313" key="4">
    <source>
        <dbReference type="Proteomes" id="UP000614350"/>
    </source>
</evidence>
<evidence type="ECO:0000256" key="1">
    <source>
        <dbReference type="SAM" id="MobiDB-lite"/>
    </source>
</evidence>
<feature type="region of interest" description="Disordered" evidence="1">
    <location>
        <begin position="1"/>
        <end position="22"/>
    </location>
</feature>
<sequence length="383" mass="43831">MEQLRKRTRVGRNKEKNKDENTKNYKNISKSWQKLTYDVLCIIFKYLNGLDLSNASQVCRSWLEVANSEKRTRGPSCFIRSTREMRYTSSSWDGVKKEIIECSTVKPSLSVFFTVGNEGSLSQRCHCDYLPSNCDSISLNTYGVVINNAESEEDSENIVCMFFPEVPNIKISTLTFNVYDWKNLKETYCDQLKSEFETPFNNDCRKTSCLILLCDWSGRSIALSLLKSSKNWFPNKRASIWGGIAKNLSVCTSINNARVCKNSANCVAIIISGIQMRTCSVLLDANCNTKERVEDKLRTFKDSVQLKKHSIGFMFACCVRGTNTFKERNVESTIFKGFFPRVPLVGCFGDGEFGRKLLNETCKRKRVKWYNSESTAFMILTYN</sequence>
<dbReference type="AlphaFoldDB" id="A0A834JB13"/>
<evidence type="ECO:0000259" key="2">
    <source>
        <dbReference type="Pfam" id="PF00646"/>
    </source>
</evidence>
<dbReference type="Proteomes" id="UP000614350">
    <property type="component" value="Unassembled WGS sequence"/>
</dbReference>
<reference evidence="3" key="1">
    <citation type="journal article" date="2020" name="G3 (Bethesda)">
        <title>High-Quality Assemblies for Three Invasive Social Wasps from the &lt;i&gt;Vespula&lt;/i&gt; Genus.</title>
        <authorList>
            <person name="Harrop T.W.R."/>
            <person name="Guhlin J."/>
            <person name="McLaughlin G.M."/>
            <person name="Permina E."/>
            <person name="Stockwell P."/>
            <person name="Gilligan J."/>
            <person name="Le Lec M.F."/>
            <person name="Gruber M.A.M."/>
            <person name="Quinn O."/>
            <person name="Lovegrove M."/>
            <person name="Duncan E.J."/>
            <person name="Remnant E.J."/>
            <person name="Van Eeckhoven J."/>
            <person name="Graham B."/>
            <person name="Knapp R.A."/>
            <person name="Langford K.W."/>
            <person name="Kronenberg Z."/>
            <person name="Press M.O."/>
            <person name="Eacker S.M."/>
            <person name="Wilson-Rankin E.E."/>
            <person name="Purcell J."/>
            <person name="Lester P.J."/>
            <person name="Dearden P.K."/>
        </authorList>
    </citation>
    <scope>NUCLEOTIDE SEQUENCE</scope>
    <source>
        <strain evidence="3">Marl-1</strain>
    </source>
</reference>
<name>A0A834JB13_VESVU</name>
<organism evidence="3 4">
    <name type="scientific">Vespula vulgaris</name>
    <name type="common">Yellow jacket</name>
    <name type="synonym">Wasp</name>
    <dbReference type="NCBI Taxonomy" id="7454"/>
    <lineage>
        <taxon>Eukaryota</taxon>
        <taxon>Metazoa</taxon>
        <taxon>Ecdysozoa</taxon>
        <taxon>Arthropoda</taxon>
        <taxon>Hexapoda</taxon>
        <taxon>Insecta</taxon>
        <taxon>Pterygota</taxon>
        <taxon>Neoptera</taxon>
        <taxon>Endopterygota</taxon>
        <taxon>Hymenoptera</taxon>
        <taxon>Apocrita</taxon>
        <taxon>Aculeata</taxon>
        <taxon>Vespoidea</taxon>
        <taxon>Vespidae</taxon>
        <taxon>Vespinae</taxon>
        <taxon>Vespula</taxon>
    </lineage>
</organism>
<dbReference type="PANTHER" id="PTHR14939">
    <property type="entry name" value="F-BOX ONLY PROTEIN 22"/>
    <property type="match status" value="1"/>
</dbReference>
<gene>
    <name evidence="3" type="ORF">HZH66_012175</name>
</gene>
<feature type="domain" description="F-box" evidence="2">
    <location>
        <begin position="32"/>
        <end position="71"/>
    </location>
</feature>
<dbReference type="SUPFAM" id="SSF81383">
    <property type="entry name" value="F-box domain"/>
    <property type="match status" value="1"/>
</dbReference>
<dbReference type="EMBL" id="JACSEA010000015">
    <property type="protein sequence ID" value="KAF7385089.1"/>
    <property type="molecule type" value="Genomic_DNA"/>
</dbReference>
<dbReference type="Gene3D" id="1.20.1280.50">
    <property type="match status" value="1"/>
</dbReference>
<evidence type="ECO:0000313" key="3">
    <source>
        <dbReference type="EMBL" id="KAF7385089.1"/>
    </source>
</evidence>
<dbReference type="GO" id="GO:0032436">
    <property type="term" value="P:positive regulation of proteasomal ubiquitin-dependent protein catabolic process"/>
    <property type="evidence" value="ECO:0007669"/>
    <property type="project" value="TreeGrafter"/>
</dbReference>
<dbReference type="InterPro" id="IPR036047">
    <property type="entry name" value="F-box-like_dom_sf"/>
</dbReference>
<dbReference type="Pfam" id="PF00646">
    <property type="entry name" value="F-box"/>
    <property type="match status" value="1"/>
</dbReference>